<evidence type="ECO:0000313" key="3">
    <source>
        <dbReference type="Proteomes" id="UP001500752"/>
    </source>
</evidence>
<protein>
    <submittedName>
        <fullName evidence="2">Uncharacterized protein</fullName>
    </submittedName>
</protein>
<proteinExistence type="predicted"/>
<evidence type="ECO:0000313" key="2">
    <source>
        <dbReference type="EMBL" id="GAA3689181.1"/>
    </source>
</evidence>
<evidence type="ECO:0000256" key="1">
    <source>
        <dbReference type="SAM" id="MobiDB-lite"/>
    </source>
</evidence>
<name>A0ABP7CJZ6_9MICC</name>
<dbReference type="EMBL" id="BAABEO010000019">
    <property type="protein sequence ID" value="GAA3689181.1"/>
    <property type="molecule type" value="Genomic_DNA"/>
</dbReference>
<comment type="caution">
    <text evidence="2">The sequence shown here is derived from an EMBL/GenBank/DDBJ whole genome shotgun (WGS) entry which is preliminary data.</text>
</comment>
<keyword evidence="3" id="KW-1185">Reference proteome</keyword>
<dbReference type="Proteomes" id="UP001500752">
    <property type="component" value="Unassembled WGS sequence"/>
</dbReference>
<reference evidence="3" key="1">
    <citation type="journal article" date="2019" name="Int. J. Syst. Evol. Microbiol.">
        <title>The Global Catalogue of Microorganisms (GCM) 10K type strain sequencing project: providing services to taxonomists for standard genome sequencing and annotation.</title>
        <authorList>
            <consortium name="The Broad Institute Genomics Platform"/>
            <consortium name="The Broad Institute Genome Sequencing Center for Infectious Disease"/>
            <person name="Wu L."/>
            <person name="Ma J."/>
        </authorList>
    </citation>
    <scope>NUCLEOTIDE SEQUENCE [LARGE SCALE GENOMIC DNA]</scope>
    <source>
        <strain evidence="3">JCM 30742</strain>
    </source>
</reference>
<feature type="region of interest" description="Disordered" evidence="1">
    <location>
        <begin position="1"/>
        <end position="42"/>
    </location>
</feature>
<accession>A0ABP7CJZ6</accession>
<gene>
    <name evidence="2" type="ORF">GCM10023081_28200</name>
</gene>
<organism evidence="2 3">
    <name type="scientific">Arthrobacter ginkgonis</name>
    <dbReference type="NCBI Taxonomy" id="1630594"/>
    <lineage>
        <taxon>Bacteria</taxon>
        <taxon>Bacillati</taxon>
        <taxon>Actinomycetota</taxon>
        <taxon>Actinomycetes</taxon>
        <taxon>Micrococcales</taxon>
        <taxon>Micrococcaceae</taxon>
        <taxon>Arthrobacter</taxon>
    </lineage>
</organism>
<sequence length="141" mass="15436">MKGHCARPGPRQGRAPVYGKGRSRGIAPGMEHRGRPGGLQERTAVRTRRKLGGVQARARGDGMCGGRCRQRVRGIRGCDSREIYMLDRFLTYHPLNVTGSSYSFPNVKNPLTGEGPSPFPVRKRDCTRLFGARGVGWAGCP</sequence>